<dbReference type="EMBL" id="LT671858">
    <property type="protein sequence ID" value="SIM61034.1"/>
    <property type="molecule type" value="Genomic_DNA"/>
</dbReference>
<evidence type="ECO:0000313" key="3">
    <source>
        <dbReference type="EMBL" id="SJK84846.1"/>
    </source>
</evidence>
<dbReference type="EMBL" id="LT719092">
    <property type="protein sequence ID" value="SJK84846.1"/>
    <property type="molecule type" value="Genomic_DNA"/>
</dbReference>
<dbReference type="GeneID" id="63139873"/>
<reference evidence="4" key="3">
    <citation type="submission" date="2016-06" db="EMBL/GenBank/DDBJ databases">
        <authorList>
            <person name="Toshchakov V.S."/>
        </authorList>
    </citation>
    <scope>NUCLEOTIDE SEQUENCE [LARGE SCALE GENOMIC DNA]</scope>
    <source>
        <strain>PM4 (JCM 30641</strain>
        <strain evidence="4">\VKM B-2940)</strain>
    </source>
</reference>
<dbReference type="RefSeq" id="WP_077076263.1">
    <property type="nucleotide sequence ID" value="NZ_LT671858.1"/>
</dbReference>
<evidence type="ECO:0000313" key="5">
    <source>
        <dbReference type="Proteomes" id="UP000195607"/>
    </source>
</evidence>
<evidence type="ECO:0000256" key="1">
    <source>
        <dbReference type="SAM" id="Coils"/>
    </source>
</evidence>
<accession>A0A1N5UJV4</accession>
<dbReference type="Proteomes" id="UP000187822">
    <property type="component" value="Chromosome I"/>
</dbReference>
<gene>
    <name evidence="3" type="ORF">CPM_1020</name>
    <name evidence="2" type="ORF">CSP5_1005</name>
</gene>
<feature type="coiled-coil region" evidence="1">
    <location>
        <begin position="40"/>
        <end position="69"/>
    </location>
</feature>
<sequence>MLDLYNKGYSYKEIENELQIESVQSVRHAIEKGLKDDIKFNQALIKLNEAETEMEKTEEEEERKKIEEKMKPVRMGIFDFRINIQTMDALEYFLQNKYGSKVLINKTKRVISISEELDPQEMKDFLFRNGFLMLIDNLE</sequence>
<evidence type="ECO:0000313" key="2">
    <source>
        <dbReference type="EMBL" id="SIM61034.1"/>
    </source>
</evidence>
<dbReference type="OrthoDB" id="387341at2157"/>
<keyword evidence="4" id="KW-1185">Reference proteome</keyword>
<dbReference type="AlphaFoldDB" id="A0A1N5UJV4"/>
<dbReference type="KEGG" id="cdiv:CPM_1020"/>
<organism evidence="2 5">
    <name type="scientific">Cuniculiplasma divulgatum</name>
    <dbReference type="NCBI Taxonomy" id="1673428"/>
    <lineage>
        <taxon>Archaea</taxon>
        <taxon>Methanobacteriati</taxon>
        <taxon>Thermoplasmatota</taxon>
        <taxon>Thermoplasmata</taxon>
        <taxon>Thermoplasmatales</taxon>
        <taxon>Cuniculiplasmataceae</taxon>
        <taxon>Cuniculiplasma</taxon>
    </lineage>
</organism>
<evidence type="ECO:0000313" key="4">
    <source>
        <dbReference type="Proteomes" id="UP000187822"/>
    </source>
</evidence>
<keyword evidence="1" id="KW-0175">Coiled coil</keyword>
<dbReference type="STRING" id="1673428.CPM_1020"/>
<proteinExistence type="predicted"/>
<reference evidence="3" key="2">
    <citation type="submission" date="2016-06" db="EMBL/GenBank/DDBJ databases">
        <authorList>
            <person name="Olsen C.W."/>
            <person name="Carey S."/>
            <person name="Hinshaw L."/>
            <person name="Karasin A.I."/>
        </authorList>
    </citation>
    <scope>NUCLEOTIDE SEQUENCE [LARGE SCALE GENOMIC DNA]</scope>
    <source>
        <strain evidence="3">PM4</strain>
    </source>
</reference>
<name>A0A1N5UJV4_9ARCH</name>
<reference evidence="2 5" key="1">
    <citation type="submission" date="2016-04" db="EMBL/GenBank/DDBJ databases">
        <authorList>
            <person name="Evans L.H."/>
            <person name="Alamgir A."/>
            <person name="Owens N."/>
            <person name="Weber N.D."/>
            <person name="Virtaneva K."/>
            <person name="Barbian K."/>
            <person name="Babar A."/>
            <person name="Rosenke K."/>
        </authorList>
    </citation>
    <scope>NUCLEOTIDE SEQUENCE [LARGE SCALE GENOMIC DNA]</scope>
    <source>
        <strain evidence="2">S5</strain>
        <strain evidence="5">S5(T) (JCM 30642 \VKM B-2941)</strain>
    </source>
</reference>
<dbReference type="Proteomes" id="UP000195607">
    <property type="component" value="Chromosome I"/>
</dbReference>
<protein>
    <submittedName>
        <fullName evidence="2">Uncharacterized protein</fullName>
    </submittedName>
</protein>